<dbReference type="InterPro" id="IPR045851">
    <property type="entry name" value="AMP-bd_C_sf"/>
</dbReference>
<protein>
    <submittedName>
        <fullName evidence="5">Amino acid adenylation domain-containing protein</fullName>
    </submittedName>
</protein>
<dbReference type="Pfam" id="PF00501">
    <property type="entry name" value="AMP-binding"/>
    <property type="match status" value="1"/>
</dbReference>
<sequence length="647" mass="71071">RRTTAERFATHFQNFLRAAISDPNQSIRRIKFLSEKEHQFIRTISGADTSRSLRQSLSAIDRIYDYARRSADRTAIVDNTGTFTYSELVKLIDRVSERLKQVGVGPGAIVGVEGARQARTIAVIIALMRMRAVVLPLDGKLPSPRLIAMLEAAQCGLVICERLGGDIDLPRMGFDDLTSQTGYAAPIEFSYLGHHDTAAIYFTSGSTGEPKAVLTSFTGIANFFNFLDAQCGLNDKDVVVQIPTLAFDASLRDSIYPLTKGAKCVLLDPDRAGDPEHLLRMMSLHRATALMSITPSFLTALTEVWHQDCSISPIPRMILASGEKLSAGLLNSVRRWHPDLIFINLYGPTECTMTSTFFPVSCDFNEAVVPVGTPIANGTVHVLDSEMQETPIGVTGEIFIGGAGLASGYLSRADLTAERFVANPFPEGGRLYRTGDRGRWRDDGQLVFIERIDQQIKIRGQRVEPAEIELALTRHPLVSQAFVILREYGDNSARLLAYIILVYGADIDSRALRTFLRETLPDYMIPSAFIPMRAFPLTLNGKLDKASLPDPFPAAPKGARPTTAMEQVVAGVWCDVLKVASVGVDDSFFELGGHSISAARMVALMRDKLGADIPLRIVFDRQTLGSFSESAIPFLPERLRSIAEQSV</sequence>
<dbReference type="InterPro" id="IPR010071">
    <property type="entry name" value="AA_adenyl_dom"/>
</dbReference>
<keyword evidence="2" id="KW-0597">Phosphoprotein</keyword>
<dbReference type="Gene3D" id="1.10.1200.10">
    <property type="entry name" value="ACP-like"/>
    <property type="match status" value="1"/>
</dbReference>
<dbReference type="GO" id="GO:0044550">
    <property type="term" value="P:secondary metabolite biosynthetic process"/>
    <property type="evidence" value="ECO:0007669"/>
    <property type="project" value="TreeGrafter"/>
</dbReference>
<dbReference type="PANTHER" id="PTHR45527">
    <property type="entry name" value="NONRIBOSOMAL PEPTIDE SYNTHETASE"/>
    <property type="match status" value="1"/>
</dbReference>
<accession>A0A6L6VLT8</accession>
<dbReference type="InterPro" id="IPR009081">
    <property type="entry name" value="PP-bd_ACP"/>
</dbReference>
<dbReference type="Pfam" id="PF00550">
    <property type="entry name" value="PP-binding"/>
    <property type="match status" value="1"/>
</dbReference>
<comment type="caution">
    <text evidence="5">The sequence shown here is derived from an EMBL/GenBank/DDBJ whole genome shotgun (WGS) entry which is preliminary data.</text>
</comment>
<evidence type="ECO:0000259" key="4">
    <source>
        <dbReference type="PROSITE" id="PS50075"/>
    </source>
</evidence>
<dbReference type="RefSeq" id="WP_156615997.1">
    <property type="nucleotide sequence ID" value="NZ_WPHR01000026.1"/>
</dbReference>
<dbReference type="SUPFAM" id="SSF56801">
    <property type="entry name" value="Acetyl-CoA synthetase-like"/>
    <property type="match status" value="1"/>
</dbReference>
<gene>
    <name evidence="5" type="ORF">GOZ90_21400</name>
</gene>
<dbReference type="InterPro" id="IPR020845">
    <property type="entry name" value="AMP-binding_CS"/>
</dbReference>
<dbReference type="PROSITE" id="PS00012">
    <property type="entry name" value="PHOSPHOPANTETHEINE"/>
    <property type="match status" value="1"/>
</dbReference>
<dbReference type="GO" id="GO:0005737">
    <property type="term" value="C:cytoplasm"/>
    <property type="evidence" value="ECO:0007669"/>
    <property type="project" value="TreeGrafter"/>
</dbReference>
<dbReference type="AlphaFoldDB" id="A0A6L6VLT8"/>
<dbReference type="PANTHER" id="PTHR45527:SF1">
    <property type="entry name" value="FATTY ACID SYNTHASE"/>
    <property type="match status" value="1"/>
</dbReference>
<dbReference type="InterPro" id="IPR006162">
    <property type="entry name" value="Ppantetheine_attach_site"/>
</dbReference>
<proteinExistence type="predicted"/>
<dbReference type="InterPro" id="IPR025110">
    <property type="entry name" value="AMP-bd_C"/>
</dbReference>
<dbReference type="Pfam" id="PF13193">
    <property type="entry name" value="AMP-binding_C"/>
    <property type="match status" value="1"/>
</dbReference>
<dbReference type="GO" id="GO:0046872">
    <property type="term" value="F:metal ion binding"/>
    <property type="evidence" value="ECO:0007669"/>
    <property type="project" value="UniProtKB-KW"/>
</dbReference>
<dbReference type="Gene3D" id="3.40.50.980">
    <property type="match status" value="2"/>
</dbReference>
<dbReference type="GO" id="GO:0043041">
    <property type="term" value="P:amino acid activation for nonribosomal peptide biosynthetic process"/>
    <property type="evidence" value="ECO:0007669"/>
    <property type="project" value="TreeGrafter"/>
</dbReference>
<keyword evidence="3" id="KW-0479">Metal-binding</keyword>
<evidence type="ECO:0000256" key="2">
    <source>
        <dbReference type="ARBA" id="ARBA00022553"/>
    </source>
</evidence>
<evidence type="ECO:0000313" key="5">
    <source>
        <dbReference type="EMBL" id="MUZ75249.1"/>
    </source>
</evidence>
<dbReference type="CDD" id="cd05930">
    <property type="entry name" value="A_NRPS"/>
    <property type="match status" value="1"/>
</dbReference>
<keyword evidence="1" id="KW-0596">Phosphopantetheine</keyword>
<dbReference type="SUPFAM" id="SSF47336">
    <property type="entry name" value="ACP-like"/>
    <property type="match status" value="1"/>
</dbReference>
<name>A0A6L6VLT8_AGRVI</name>
<dbReference type="GO" id="GO:0031177">
    <property type="term" value="F:phosphopantetheine binding"/>
    <property type="evidence" value="ECO:0007669"/>
    <property type="project" value="TreeGrafter"/>
</dbReference>
<dbReference type="PROSITE" id="PS50075">
    <property type="entry name" value="CARRIER"/>
    <property type="match status" value="1"/>
</dbReference>
<feature type="non-terminal residue" evidence="5">
    <location>
        <position position="1"/>
    </location>
</feature>
<dbReference type="Gene3D" id="3.30.300.30">
    <property type="match status" value="1"/>
</dbReference>
<dbReference type="EMBL" id="WPHR01000026">
    <property type="protein sequence ID" value="MUZ75249.1"/>
    <property type="molecule type" value="Genomic_DNA"/>
</dbReference>
<dbReference type="InterPro" id="IPR036736">
    <property type="entry name" value="ACP-like_sf"/>
</dbReference>
<dbReference type="PROSITE" id="PS00455">
    <property type="entry name" value="AMP_BINDING"/>
    <property type="match status" value="1"/>
</dbReference>
<organism evidence="5 6">
    <name type="scientific">Agrobacterium vitis</name>
    <name type="common">Rhizobium vitis</name>
    <dbReference type="NCBI Taxonomy" id="373"/>
    <lineage>
        <taxon>Bacteria</taxon>
        <taxon>Pseudomonadati</taxon>
        <taxon>Pseudomonadota</taxon>
        <taxon>Alphaproteobacteria</taxon>
        <taxon>Hyphomicrobiales</taxon>
        <taxon>Rhizobiaceae</taxon>
        <taxon>Rhizobium/Agrobacterium group</taxon>
        <taxon>Agrobacterium</taxon>
    </lineage>
</organism>
<dbReference type="Gene3D" id="2.30.38.10">
    <property type="entry name" value="Luciferase, Domain 3"/>
    <property type="match status" value="1"/>
</dbReference>
<feature type="domain" description="Carrier" evidence="4">
    <location>
        <begin position="560"/>
        <end position="635"/>
    </location>
</feature>
<dbReference type="FunFam" id="2.30.38.10:FF:000001">
    <property type="entry name" value="Non-ribosomal peptide synthetase PvdI"/>
    <property type="match status" value="1"/>
</dbReference>
<evidence type="ECO:0000313" key="6">
    <source>
        <dbReference type="Proteomes" id="UP000477951"/>
    </source>
</evidence>
<evidence type="ECO:0000256" key="3">
    <source>
        <dbReference type="ARBA" id="ARBA00022723"/>
    </source>
</evidence>
<dbReference type="Proteomes" id="UP000477951">
    <property type="component" value="Unassembled WGS sequence"/>
</dbReference>
<dbReference type="InterPro" id="IPR000873">
    <property type="entry name" value="AMP-dep_synth/lig_dom"/>
</dbReference>
<reference evidence="5 6" key="1">
    <citation type="submission" date="2019-12" db="EMBL/GenBank/DDBJ databases">
        <title>Whole-genome sequencing of Allorhizobium vitis.</title>
        <authorList>
            <person name="Gan H.M."/>
            <person name="Szegedi E."/>
            <person name="Burr T."/>
            <person name="Savka M.A."/>
        </authorList>
    </citation>
    <scope>NUCLEOTIDE SEQUENCE [LARGE SCALE GENOMIC DNA]</scope>
    <source>
        <strain evidence="5 6">CG516</strain>
    </source>
</reference>
<dbReference type="NCBIfam" id="TIGR01733">
    <property type="entry name" value="AA-adenyl-dom"/>
    <property type="match status" value="1"/>
</dbReference>
<evidence type="ECO:0000256" key="1">
    <source>
        <dbReference type="ARBA" id="ARBA00022450"/>
    </source>
</evidence>